<evidence type="ECO:0000256" key="3">
    <source>
        <dbReference type="ARBA" id="ARBA00010316"/>
    </source>
</evidence>
<dbReference type="SMART" id="SM01127">
    <property type="entry name" value="DDHD"/>
    <property type="match status" value="1"/>
</dbReference>
<dbReference type="FunFam" id="1.10.238.10:FF:000037">
    <property type="entry name" value="calcium-binding protein 1 isoform X2"/>
    <property type="match status" value="1"/>
</dbReference>
<feature type="domain" description="EF-hand" evidence="10">
    <location>
        <begin position="188"/>
        <end position="223"/>
    </location>
</feature>
<dbReference type="SMART" id="SM00775">
    <property type="entry name" value="LNS2"/>
    <property type="match status" value="1"/>
</dbReference>
<evidence type="ECO:0000256" key="9">
    <source>
        <dbReference type="SAM" id="MobiDB-lite"/>
    </source>
</evidence>
<dbReference type="Gene3D" id="6.10.140.1300">
    <property type="match status" value="1"/>
</dbReference>
<dbReference type="Gene3D" id="3.30.530.20">
    <property type="match status" value="1"/>
</dbReference>
<keyword evidence="4" id="KW-0597">Phosphoprotein</keyword>
<evidence type="ECO:0000256" key="4">
    <source>
        <dbReference type="ARBA" id="ARBA00022553"/>
    </source>
</evidence>
<dbReference type="EMBL" id="JAATJU010023300">
    <property type="protein sequence ID" value="KAH0508060.1"/>
    <property type="molecule type" value="Genomic_DNA"/>
</dbReference>
<comment type="subcellular location">
    <subcellularLocation>
        <location evidence="1">Nucleus</location>
    </subcellularLocation>
</comment>
<dbReference type="InterPro" id="IPR036412">
    <property type="entry name" value="HAD-like_sf"/>
</dbReference>
<name>A0A8J6KR26_MICOH</name>
<keyword evidence="5" id="KW-0479">Metal-binding</keyword>
<dbReference type="Pfam" id="PF02862">
    <property type="entry name" value="DDHD"/>
    <property type="match status" value="2"/>
</dbReference>
<feature type="region of interest" description="Disordered" evidence="9">
    <location>
        <begin position="58"/>
        <end position="80"/>
    </location>
</feature>
<dbReference type="CDD" id="cd00051">
    <property type="entry name" value="EFh"/>
    <property type="match status" value="1"/>
</dbReference>
<evidence type="ECO:0000256" key="2">
    <source>
        <dbReference type="ARBA" id="ARBA00008485"/>
    </source>
</evidence>
<dbReference type="SMART" id="SM00054">
    <property type="entry name" value="EFh"/>
    <property type="match status" value="3"/>
</dbReference>
<dbReference type="InterPro" id="IPR011992">
    <property type="entry name" value="EF-hand-dom_pair"/>
</dbReference>
<sequence>MALPEGPADGSLSEGDSIPSTNTPGPSQDLANPTARRRALLRELEAHVQAAYGQEHWQWPGAPLGSPSPGPSPRAAEQEGTQGYSVLGSLVGPACIFLRPSIAATQLDRELRPEEIEELQVAFQEFDRDRDGYIGYRELGACMRTLGYMPTEMELIEISQQISGGKVDFEDFVELMGPKLLAETADMIGVKELRDAFREFDTNGDGCISVAELRAALKALLGERLSQREVDEILRDIDLNGDGLVDFEDKETEECSGKKLWHVPVMPSIWEVEDQEFKAIFSYTGKARDGEDGECPAPGHTPPERTARTTVAPLPRPRLSDLGTNRIESAPAPGPELANGRGRQLPPNPGQTAGSVPSPSGSVPGAAAPFRPLFNDFGPPSMGYVQAMKPPGSQGSQSTYTDLLSVIEEMGKEIRPTYAGSKSAMERLKRGGEDAARGQPSIFRMLIKEYHILLPMSLDEYQVAQLYMIQKKSREESSGEGSGVEILANRPYTDGPGGSGQYTHKVYHVGSHIPGWFRALLPKAALQVEEESWNAYPYTRTRYTCPFVEKFSIEIETYYLPDGGQQPNVFNLSGAERRQRILDTIDIVRDAVAPGEYKAEEDPRLYRSVKTGRGPLADDWARTAAQTGPLMCAYKLCKVEFRYWGMQAKIEQFIHDVGLRRVMLRAHRQAWCWQDEWIELSMADIRALEEETARMLAQRMAKCNTGSEGPEAQTPGKPSTEARPGTSGAGTPDGPEAPPGPDASPDASFGKQWSSSSRSSYSSQHGGGVSPQSLSEWRMQNIARDSENSSEEEFFDAHEGFSDSDEVFPKEMTKWNSNDFIDAFASPTEGLDGAGDLGVGACSVHALFLILHSGSILDSGPGDTSSKQADVQTLSAAFEAVTRVHFPEALGHVALRLVPCPPICAAAYALVSKYWPGLEGLSPYSHDGDSLSRSQDHIPLAALPLLATSSARYQGAVATVIARTNQAYAAFLRSSEGTGFCGQVVLIGDGVGGILGFDALCHSASAGTGSRGSSRRGSMNNEMLSPEVGPVRDPLADGVEVLGRASPEPSTLPTQRTSGDMASSEPDGSQNSLQVASTASSTGEPRRASTASCPPAASSESSDGPTNAARLDFKVSGFFLFGSPLGLVLALRKTVMPALEVAQMRPACEQIYNLFHAADPCASRLEPLLAPKFQAIAPLAVPRYQKFPLGDGSSLLLADTLQTHSGLFLEELEMMVPSTPTSASGAFWKGNELGSEQTAQPAAPSTTSEVVKILERWWGTKRIDYSLYCPEALTAFPTVTLPHLFHASYWESADVVAFILRQQVIEKERPQLTECEEPSIYSPAFPREKWQRKRTQVKIRNVTSNHRASDTVVCEGRPQVLNGRFMYGPLDVVTLTGEKVDVYVMTQPLSGKWIYFGTEVTNSSGRLTFPVPSERALGIGVYPVRMVVRGDHTYAECCLTVVARGTEAVVFSIDGSFTASVSIMGSDPKVRAGAVDVVRHWQDSGYLIVYVTGRPDMQKHRVVAWLSQHNFPHGVVSFCDGLTHDPLRQKAMFLQSLVQEVELNIVAGYGSPKDVAVYAALGLSPNQTYIVGRAVRKLQAQCQFLSDGYVAHLGQLEAGSHSHPPSGPPRAALAKSSYAVAAPVDFLRKQSQLLRSRGPSQVDREGPGTPPTTLARGKTRSISLKLDSEE</sequence>
<feature type="compositionally biased region" description="Low complexity" evidence="9">
    <location>
        <begin position="1006"/>
        <end position="1018"/>
    </location>
</feature>
<evidence type="ECO:0000313" key="13">
    <source>
        <dbReference type="Proteomes" id="UP000710432"/>
    </source>
</evidence>
<evidence type="ECO:0000256" key="5">
    <source>
        <dbReference type="ARBA" id="ARBA00022723"/>
    </source>
</evidence>
<feature type="compositionally biased region" description="Low complexity" evidence="9">
    <location>
        <begin position="353"/>
        <end position="365"/>
    </location>
</feature>
<dbReference type="PROSITE" id="PS00018">
    <property type="entry name" value="EF_HAND_1"/>
    <property type="match status" value="2"/>
</dbReference>
<dbReference type="InterPro" id="IPR001666">
    <property type="entry name" value="PI_transfer"/>
</dbReference>
<evidence type="ECO:0000313" key="12">
    <source>
        <dbReference type="EMBL" id="KAH0508060.1"/>
    </source>
</evidence>
<comment type="similarity">
    <text evidence="3">Belongs to the PtdIns transfer protein family. PI transfer class IIA subfamily.</text>
</comment>
<dbReference type="SUPFAM" id="SSF56784">
    <property type="entry name" value="HAD-like"/>
    <property type="match status" value="1"/>
</dbReference>
<dbReference type="InterPro" id="IPR002048">
    <property type="entry name" value="EF_hand_dom"/>
</dbReference>
<keyword evidence="8" id="KW-0539">Nucleus</keyword>
<dbReference type="FunFam" id="1.10.238.10:FF:000069">
    <property type="entry name" value="calcium-binding protein 1 isoform X1"/>
    <property type="match status" value="1"/>
</dbReference>
<feature type="compositionally biased region" description="Low complexity" evidence="9">
    <location>
        <begin position="1088"/>
        <end position="1102"/>
    </location>
</feature>
<protein>
    <submittedName>
        <fullName evidence="12">Membrane-associated phosphatidylinositol transfer protein 1</fullName>
    </submittedName>
</protein>
<dbReference type="GO" id="GO:0031210">
    <property type="term" value="F:phosphatidylcholine binding"/>
    <property type="evidence" value="ECO:0007669"/>
    <property type="project" value="TreeGrafter"/>
</dbReference>
<evidence type="ECO:0000256" key="8">
    <source>
        <dbReference type="ARBA" id="ARBA00023242"/>
    </source>
</evidence>
<dbReference type="CDD" id="cd08889">
    <property type="entry name" value="SRPBCC_PITPNM1-2_like"/>
    <property type="match status" value="1"/>
</dbReference>
<dbReference type="PANTHER" id="PTHR10658:SF40">
    <property type="entry name" value="MEMBRANE-ASSOCIATED PHOSPHATIDYLINOSITOL TRANSFER PROTEIN 1"/>
    <property type="match status" value="1"/>
</dbReference>
<feature type="compositionally biased region" description="Polar residues" evidence="9">
    <location>
        <begin position="1048"/>
        <end position="1083"/>
    </location>
</feature>
<evidence type="ECO:0000259" key="11">
    <source>
        <dbReference type="PROSITE" id="PS51043"/>
    </source>
</evidence>
<dbReference type="PROSITE" id="PS51043">
    <property type="entry name" value="DDHD"/>
    <property type="match status" value="1"/>
</dbReference>
<dbReference type="FunFam" id="3.30.530.20:FF:000001">
    <property type="entry name" value="Phosphatidylinositol transfer protein membrane associated 2"/>
    <property type="match status" value="1"/>
</dbReference>
<dbReference type="GO" id="GO:0008525">
    <property type="term" value="F:phosphatidylcholine transporter activity"/>
    <property type="evidence" value="ECO:0007669"/>
    <property type="project" value="TreeGrafter"/>
</dbReference>
<keyword evidence="6" id="KW-0677">Repeat</keyword>
<dbReference type="InterPro" id="IPR018247">
    <property type="entry name" value="EF_Hand_1_Ca_BS"/>
</dbReference>
<feature type="domain" description="EF-hand" evidence="10">
    <location>
        <begin position="114"/>
        <end position="149"/>
    </location>
</feature>
<dbReference type="SUPFAM" id="SSF47473">
    <property type="entry name" value="EF-hand"/>
    <property type="match status" value="1"/>
</dbReference>
<dbReference type="GO" id="GO:0008526">
    <property type="term" value="F:phosphatidylinositol transfer activity"/>
    <property type="evidence" value="ECO:0007669"/>
    <property type="project" value="TreeGrafter"/>
</dbReference>
<proteinExistence type="inferred from homology"/>
<comment type="similarity">
    <text evidence="2">Belongs to the CDK2AP family.</text>
</comment>
<dbReference type="PROSITE" id="PS50222">
    <property type="entry name" value="EF_HAND_2"/>
    <property type="match status" value="2"/>
</dbReference>
<feature type="domain" description="DDHD" evidence="11">
    <location>
        <begin position="1111"/>
        <end position="1305"/>
    </location>
</feature>
<evidence type="ECO:0000256" key="6">
    <source>
        <dbReference type="ARBA" id="ARBA00022737"/>
    </source>
</evidence>
<dbReference type="GO" id="GO:0005634">
    <property type="term" value="C:nucleus"/>
    <property type="evidence" value="ECO:0007669"/>
    <property type="project" value="UniProtKB-SubCell"/>
</dbReference>
<feature type="compositionally biased region" description="Low complexity" evidence="9">
    <location>
        <begin position="754"/>
        <end position="763"/>
    </location>
</feature>
<comment type="caution">
    <text evidence="12">The sequence shown here is derived from an EMBL/GenBank/DDBJ whole genome shotgun (WGS) entry which is preliminary data.</text>
</comment>
<dbReference type="GO" id="GO:0005509">
    <property type="term" value="F:calcium ion binding"/>
    <property type="evidence" value="ECO:0007669"/>
    <property type="project" value="InterPro"/>
</dbReference>
<dbReference type="InterPro" id="IPR055261">
    <property type="entry name" value="PI_transfer_N"/>
</dbReference>
<dbReference type="FunFam" id="3.40.50.1000:FF:000173">
    <property type="entry name" value="Membrane-associated phosphatidylinositol transfer protein 2"/>
    <property type="match status" value="1"/>
</dbReference>
<feature type="region of interest" description="Disordered" evidence="9">
    <location>
        <begin position="287"/>
        <end position="365"/>
    </location>
</feature>
<dbReference type="PRINTS" id="PR00391">
    <property type="entry name" value="PITRANSFER"/>
</dbReference>
<feature type="region of interest" description="Disordered" evidence="9">
    <location>
        <begin position="1"/>
        <end position="38"/>
    </location>
</feature>
<feature type="region of interest" description="Disordered" evidence="9">
    <location>
        <begin position="1006"/>
        <end position="1106"/>
    </location>
</feature>
<keyword evidence="7" id="KW-0106">Calcium</keyword>
<dbReference type="InterPro" id="IPR004177">
    <property type="entry name" value="DDHD_dom"/>
</dbReference>
<dbReference type="GO" id="GO:0035091">
    <property type="term" value="F:phosphatidylinositol binding"/>
    <property type="evidence" value="ECO:0007669"/>
    <property type="project" value="TreeGrafter"/>
</dbReference>
<dbReference type="PANTHER" id="PTHR10658">
    <property type="entry name" value="PHOSPHATIDYLINOSITOL TRANSFER PROTEIN"/>
    <property type="match status" value="1"/>
</dbReference>
<reference evidence="12" key="1">
    <citation type="submission" date="2020-03" db="EMBL/GenBank/DDBJ databases">
        <title>Studies in the Genomics of Life Span.</title>
        <authorList>
            <person name="Glass D."/>
        </authorList>
    </citation>
    <scope>NUCLEOTIDE SEQUENCE</scope>
    <source>
        <strain evidence="12">LTLLF</strain>
        <tissue evidence="12">Muscle</tissue>
    </source>
</reference>
<dbReference type="InterPro" id="IPR031315">
    <property type="entry name" value="LNS2/PITP"/>
</dbReference>
<organism evidence="12 13">
    <name type="scientific">Microtus ochrogaster</name>
    <name type="common">Prairie vole</name>
    <dbReference type="NCBI Taxonomy" id="79684"/>
    <lineage>
        <taxon>Eukaryota</taxon>
        <taxon>Metazoa</taxon>
        <taxon>Chordata</taxon>
        <taxon>Craniata</taxon>
        <taxon>Vertebrata</taxon>
        <taxon>Euteleostomi</taxon>
        <taxon>Mammalia</taxon>
        <taxon>Eutheria</taxon>
        <taxon>Euarchontoglires</taxon>
        <taxon>Glires</taxon>
        <taxon>Rodentia</taxon>
        <taxon>Myomorpha</taxon>
        <taxon>Muroidea</taxon>
        <taxon>Cricetidae</taxon>
        <taxon>Arvicolinae</taxon>
        <taxon>Microtus</taxon>
    </lineage>
</organism>
<dbReference type="Proteomes" id="UP000710432">
    <property type="component" value="Unassembled WGS sequence"/>
</dbReference>
<dbReference type="Pfam" id="PF24694">
    <property type="entry name" value="LNS2_PITM1-3"/>
    <property type="match status" value="1"/>
</dbReference>
<dbReference type="Pfam" id="PF00036">
    <property type="entry name" value="EF-hand_1"/>
    <property type="match status" value="1"/>
</dbReference>
<dbReference type="Pfam" id="PF13499">
    <property type="entry name" value="EF-hand_7"/>
    <property type="match status" value="1"/>
</dbReference>
<feature type="compositionally biased region" description="Polar residues" evidence="9">
    <location>
        <begin position="18"/>
        <end position="31"/>
    </location>
</feature>
<evidence type="ECO:0000256" key="1">
    <source>
        <dbReference type="ARBA" id="ARBA00004123"/>
    </source>
</evidence>
<dbReference type="Gene3D" id="1.10.238.10">
    <property type="entry name" value="EF-hand"/>
    <property type="match status" value="2"/>
</dbReference>
<evidence type="ECO:0000256" key="7">
    <source>
        <dbReference type="ARBA" id="ARBA00022837"/>
    </source>
</evidence>
<dbReference type="GO" id="GO:0005737">
    <property type="term" value="C:cytoplasm"/>
    <property type="evidence" value="ECO:0007669"/>
    <property type="project" value="TreeGrafter"/>
</dbReference>
<accession>A0A8J6KR26</accession>
<evidence type="ECO:0000259" key="10">
    <source>
        <dbReference type="PROSITE" id="PS50222"/>
    </source>
</evidence>
<dbReference type="Pfam" id="PF24695">
    <property type="entry name" value="PITM1-3"/>
    <property type="match status" value="1"/>
</dbReference>
<gene>
    <name evidence="12" type="ORF">LTLLF_164970</name>
</gene>
<feature type="region of interest" description="Disordered" evidence="9">
    <location>
        <begin position="703"/>
        <end position="774"/>
    </location>
</feature>
<dbReference type="InterPro" id="IPR023393">
    <property type="entry name" value="START-like_dom_sf"/>
</dbReference>
<feature type="region of interest" description="Disordered" evidence="9">
    <location>
        <begin position="1633"/>
        <end position="1670"/>
    </location>
</feature>
<dbReference type="InterPro" id="IPR017266">
    <property type="entry name" value="DOC_1/2"/>
</dbReference>
<dbReference type="Pfam" id="PF02121">
    <property type="entry name" value="IP_trans"/>
    <property type="match status" value="1"/>
</dbReference>
<dbReference type="SUPFAM" id="SSF55961">
    <property type="entry name" value="Bet v1-like"/>
    <property type="match status" value="1"/>
</dbReference>
<dbReference type="Pfam" id="PF09806">
    <property type="entry name" value="CDK2AP"/>
    <property type="match status" value="1"/>
</dbReference>